<dbReference type="EC" id="2.7.1.-" evidence="5"/>
<dbReference type="RefSeq" id="WP_197719561.1">
    <property type="nucleotide sequence ID" value="NZ_BAMX01000005.1"/>
</dbReference>
<evidence type="ECO:0000256" key="4">
    <source>
        <dbReference type="ARBA" id="ARBA00025212"/>
    </source>
</evidence>
<comment type="similarity">
    <text evidence="1 5">Belongs to the KptA/TPT1 family.</text>
</comment>
<dbReference type="Gene3D" id="3.20.170.30">
    <property type="match status" value="1"/>
</dbReference>
<evidence type="ECO:0000256" key="1">
    <source>
        <dbReference type="ARBA" id="ARBA00009836"/>
    </source>
</evidence>
<evidence type="ECO:0000313" key="7">
    <source>
        <dbReference type="EMBL" id="GAN65040.1"/>
    </source>
</evidence>
<dbReference type="Proteomes" id="UP000270034">
    <property type="component" value="Chromosome"/>
</dbReference>
<evidence type="ECO:0000256" key="3">
    <source>
        <dbReference type="ARBA" id="ARBA00023027"/>
    </source>
</evidence>
<dbReference type="GeneID" id="76203183"/>
<keyword evidence="8" id="KW-1185">Reference proteome</keyword>
<evidence type="ECO:0000313" key="9">
    <source>
        <dbReference type="Proteomes" id="UP000270034"/>
    </source>
</evidence>
<dbReference type="EMBL" id="AP018515">
    <property type="protein sequence ID" value="BBC79385.1"/>
    <property type="molecule type" value="Genomic_DNA"/>
</dbReference>
<organism evidence="6 9">
    <name type="scientific">Acetobacter orientalis</name>
    <dbReference type="NCBI Taxonomy" id="146474"/>
    <lineage>
        <taxon>Bacteria</taxon>
        <taxon>Pseudomonadati</taxon>
        <taxon>Pseudomonadota</taxon>
        <taxon>Alphaproteobacteria</taxon>
        <taxon>Acetobacterales</taxon>
        <taxon>Acetobacteraceae</taxon>
        <taxon>Acetobacter</taxon>
    </lineage>
</organism>
<dbReference type="EMBL" id="BAMX01000005">
    <property type="protein sequence ID" value="GAN65040.1"/>
    <property type="molecule type" value="Genomic_DNA"/>
</dbReference>
<evidence type="ECO:0000256" key="5">
    <source>
        <dbReference type="HAMAP-Rule" id="MF_00299"/>
    </source>
</evidence>
<evidence type="ECO:0000256" key="2">
    <source>
        <dbReference type="ARBA" id="ARBA00022679"/>
    </source>
</evidence>
<keyword evidence="3 5" id="KW-0520">NAD</keyword>
<gene>
    <name evidence="5" type="primary">kptA</name>
    <name evidence="7" type="ORF">Abor_005_005</name>
    <name evidence="6" type="ORF">AcetOrient_orf01541</name>
</gene>
<dbReference type="GO" id="GO:0003950">
    <property type="term" value="F:NAD+ poly-ADP-ribosyltransferase activity"/>
    <property type="evidence" value="ECO:0007669"/>
    <property type="project" value="InterPro"/>
</dbReference>
<dbReference type="GO" id="GO:0000215">
    <property type="term" value="F:tRNA 2'-phosphotransferase activity"/>
    <property type="evidence" value="ECO:0007669"/>
    <property type="project" value="TreeGrafter"/>
</dbReference>
<sequence length="179" mass="19936">MMTDKEVSKFLSLVLRHAPEKIDLPLDKQGWAETQVLLRKAKKAGKLFDETTLKRVVAENDKQRFTLSANGQRIRAAQGHSLKNIDLGLIPAQPPELLWHGTARDVLDAIFAQGLLPGRRQYVHLSKDQHTALSVGARHGKAVALGVEAGRMAQDGFVFLQADNGVWLTQQVPPSYLRW</sequence>
<dbReference type="InterPro" id="IPR042080">
    <property type="entry name" value="RNA_2'-PTrans_N"/>
</dbReference>
<reference evidence="6 9" key="2">
    <citation type="submission" date="2018-02" db="EMBL/GenBank/DDBJ databases">
        <title>Acetobacter orientalis genome.</title>
        <authorList>
            <person name="Nakashima N."/>
            <person name="Tamura T."/>
        </authorList>
    </citation>
    <scope>NUCLEOTIDE SEQUENCE [LARGE SCALE GENOMIC DNA]</scope>
    <source>
        <strain evidence="6 9">FAN1</strain>
    </source>
</reference>
<dbReference type="STRING" id="1231341.Abor_005_005"/>
<name>A0A2Z5ZG89_9PROT</name>
<dbReference type="InterPro" id="IPR002745">
    <property type="entry name" value="Ptrans_KptA/Tpt1"/>
</dbReference>
<dbReference type="SUPFAM" id="SSF56399">
    <property type="entry name" value="ADP-ribosylation"/>
    <property type="match status" value="1"/>
</dbReference>
<proteinExistence type="inferred from homology"/>
<dbReference type="InterPro" id="IPR022928">
    <property type="entry name" value="RNA_2'-PTrans_KptA"/>
</dbReference>
<dbReference type="KEGG" id="aot:AcetOri_orf01541"/>
<accession>A0A0D6NHC5</accession>
<dbReference type="Proteomes" id="UP000032670">
    <property type="component" value="Unassembled WGS sequence"/>
</dbReference>
<keyword evidence="2 5" id="KW-0808">Transferase</keyword>
<dbReference type="InterPro" id="IPR042081">
    <property type="entry name" value="RNA_2'-PTrans_C"/>
</dbReference>
<dbReference type="PANTHER" id="PTHR12684">
    <property type="entry name" value="PUTATIVE PHOSPHOTRANSFERASE"/>
    <property type="match status" value="1"/>
</dbReference>
<evidence type="ECO:0000313" key="8">
    <source>
        <dbReference type="Proteomes" id="UP000032670"/>
    </source>
</evidence>
<dbReference type="AlphaFoldDB" id="A0A2Z5ZG89"/>
<dbReference type="GO" id="GO:0006388">
    <property type="term" value="P:tRNA splicing, via endonucleolytic cleavage and ligation"/>
    <property type="evidence" value="ECO:0007669"/>
    <property type="project" value="UniProtKB-UniRule"/>
</dbReference>
<reference evidence="7 8" key="1">
    <citation type="submission" date="2012-11" db="EMBL/GenBank/DDBJ databases">
        <title>Whole genome sequence of Acetobacter orientalis 21F-2.</title>
        <authorList>
            <person name="Azuma Y."/>
            <person name="Higashiura N."/>
            <person name="Hirakawa H."/>
            <person name="Matsushita K."/>
        </authorList>
    </citation>
    <scope>NUCLEOTIDE SEQUENCE [LARGE SCALE GENOMIC DNA]</scope>
    <source>
        <strain evidence="7 8">21F-2</strain>
    </source>
</reference>
<dbReference type="PANTHER" id="PTHR12684:SF2">
    <property type="entry name" value="TRNA 2'-PHOSPHOTRANSFERASE 1"/>
    <property type="match status" value="1"/>
</dbReference>
<protein>
    <recommendedName>
        <fullName evidence="5">Probable RNA 2'-phosphotransferase</fullName>
        <ecNumber evidence="5">2.7.1.-</ecNumber>
    </recommendedName>
</protein>
<comment type="function">
    <text evidence="4 5">Removes the 2'-phosphate from RNA via an intermediate in which the phosphate is ADP-ribosylated by NAD followed by a presumed transesterification to release the RNA and generate ADP-ribose 1''-2''-cyclic phosphate (APPR&gt;P). May function as an ADP-ribosylase.</text>
</comment>
<dbReference type="Pfam" id="PF01885">
    <property type="entry name" value="PTS_2-RNA"/>
    <property type="match status" value="1"/>
</dbReference>
<dbReference type="Gene3D" id="1.10.10.970">
    <property type="entry name" value="RNA 2'-phosphotransferase, Tpt1/KptA family, N-terminal domain"/>
    <property type="match status" value="1"/>
</dbReference>
<evidence type="ECO:0000313" key="6">
    <source>
        <dbReference type="EMBL" id="BBC79385.1"/>
    </source>
</evidence>
<accession>A0A2Z5ZG89</accession>
<dbReference type="HAMAP" id="MF_00299">
    <property type="entry name" value="KptA"/>
    <property type="match status" value="1"/>
</dbReference>